<evidence type="ECO:0000313" key="5">
    <source>
        <dbReference type="Proteomes" id="UP000214646"/>
    </source>
</evidence>
<dbReference type="Proteomes" id="UP000214646">
    <property type="component" value="Unassembled WGS sequence"/>
</dbReference>
<dbReference type="InterPro" id="IPR051698">
    <property type="entry name" value="Transposase_11-like"/>
</dbReference>
<feature type="region of interest" description="Disordered" evidence="1">
    <location>
        <begin position="279"/>
        <end position="366"/>
    </location>
</feature>
<feature type="domain" description="Transposase IS4-like" evidence="2">
    <location>
        <begin position="109"/>
        <end position="207"/>
    </location>
</feature>
<dbReference type="NCBIfam" id="NF033564">
    <property type="entry name" value="transpos_ISAs1"/>
    <property type="match status" value="1"/>
</dbReference>
<feature type="domain" description="H repeat-associated protein N-terminal" evidence="3">
    <location>
        <begin position="11"/>
        <end position="98"/>
    </location>
</feature>
<dbReference type="AlphaFoldDB" id="A0A225E1A6"/>
<evidence type="ECO:0000259" key="3">
    <source>
        <dbReference type="Pfam" id="PF13808"/>
    </source>
</evidence>
<name>A0A225E1A6_9BACT</name>
<dbReference type="RefSeq" id="WP_261341145.1">
    <property type="nucleotide sequence ID" value="NZ_NIDE01000004.1"/>
</dbReference>
<dbReference type="InterPro" id="IPR032806">
    <property type="entry name" value="YbfD_N"/>
</dbReference>
<evidence type="ECO:0000256" key="1">
    <source>
        <dbReference type="SAM" id="MobiDB-lite"/>
    </source>
</evidence>
<dbReference type="GO" id="GO:0006313">
    <property type="term" value="P:DNA transposition"/>
    <property type="evidence" value="ECO:0007669"/>
    <property type="project" value="InterPro"/>
</dbReference>
<organism evidence="4 5">
    <name type="scientific">Fimbriiglobus ruber</name>
    <dbReference type="NCBI Taxonomy" id="1908690"/>
    <lineage>
        <taxon>Bacteria</taxon>
        <taxon>Pseudomonadati</taxon>
        <taxon>Planctomycetota</taxon>
        <taxon>Planctomycetia</taxon>
        <taxon>Gemmatales</taxon>
        <taxon>Gemmataceae</taxon>
        <taxon>Fimbriiglobus</taxon>
    </lineage>
</organism>
<dbReference type="EMBL" id="NIDE01000004">
    <property type="protein sequence ID" value="OWK43269.1"/>
    <property type="molecule type" value="Genomic_DNA"/>
</dbReference>
<dbReference type="PANTHER" id="PTHR30298:SF0">
    <property type="entry name" value="PROTEIN YBFL-RELATED"/>
    <property type="match status" value="1"/>
</dbReference>
<accession>A0A225E1A6</accession>
<dbReference type="GO" id="GO:0003677">
    <property type="term" value="F:DNA binding"/>
    <property type="evidence" value="ECO:0007669"/>
    <property type="project" value="InterPro"/>
</dbReference>
<comment type="caution">
    <text evidence="4">The sequence shown here is derived from an EMBL/GenBank/DDBJ whole genome shotgun (WGS) entry which is preliminary data.</text>
</comment>
<gene>
    <name evidence="4" type="ORF">FRUB_02868</name>
</gene>
<feature type="compositionally biased region" description="Basic residues" evidence="1">
    <location>
        <begin position="355"/>
        <end position="366"/>
    </location>
</feature>
<dbReference type="InterPro" id="IPR047647">
    <property type="entry name" value="ISAs1_transpos"/>
</dbReference>
<proteinExistence type="predicted"/>
<keyword evidence="5" id="KW-1185">Reference proteome</keyword>
<dbReference type="InterPro" id="IPR002559">
    <property type="entry name" value="Transposase_11"/>
</dbReference>
<sequence length="366" mass="40001">MDTTPTAPFVEAFRTLEDPRRPGRTLAHNLHEILTIALCAAIGGANDWVAVETFGRAKIGWFRRFLPLAHGIPSHDTFGRVFAHLTPAAFRACFGQWIADVCGKLGLAHIAIDGKRLAGSEDAGAGIQALHLVSAWATDARLSLGQVAVDDKSNEITAIPQLLERIEISGALVSIDAMGCQKEIAATIRANRGDDLLAVKDNQPHLKEDIESLSDRALETEFATGTWDWYAKEETNRGRAEMRQCWVLTGLEELAEIRDRALWTDLKSVIVVVSERGVGGRVRPRPGSTSVVGWPRPDSSPGGRGLIGALRTPSQTTGEATTCARSGDRLRSHSRPFWRWPRGATSAPATEAPHVRQRPRPRSPRR</sequence>
<evidence type="ECO:0000313" key="4">
    <source>
        <dbReference type="EMBL" id="OWK43269.1"/>
    </source>
</evidence>
<dbReference type="Pfam" id="PF13808">
    <property type="entry name" value="DDE_Tnp_1_assoc"/>
    <property type="match status" value="1"/>
</dbReference>
<feature type="compositionally biased region" description="Polar residues" evidence="1">
    <location>
        <begin position="312"/>
        <end position="324"/>
    </location>
</feature>
<dbReference type="PANTHER" id="PTHR30298">
    <property type="entry name" value="H REPEAT-ASSOCIATED PREDICTED TRANSPOSASE"/>
    <property type="match status" value="1"/>
</dbReference>
<evidence type="ECO:0000259" key="2">
    <source>
        <dbReference type="Pfam" id="PF01609"/>
    </source>
</evidence>
<dbReference type="GO" id="GO:0004803">
    <property type="term" value="F:transposase activity"/>
    <property type="evidence" value="ECO:0007669"/>
    <property type="project" value="InterPro"/>
</dbReference>
<reference evidence="5" key="1">
    <citation type="submission" date="2017-06" db="EMBL/GenBank/DDBJ databases">
        <title>Genome analysis of Fimbriiglobus ruber SP5, the first member of the order Planctomycetales with confirmed chitinolytic capability.</title>
        <authorList>
            <person name="Ravin N.V."/>
            <person name="Rakitin A.L."/>
            <person name="Ivanova A.A."/>
            <person name="Beletsky A.V."/>
            <person name="Kulichevskaya I.S."/>
            <person name="Mardanov A.V."/>
            <person name="Dedysh S.N."/>
        </authorList>
    </citation>
    <scope>NUCLEOTIDE SEQUENCE [LARGE SCALE GENOMIC DNA]</scope>
    <source>
        <strain evidence="5">SP5</strain>
    </source>
</reference>
<dbReference type="Pfam" id="PF01609">
    <property type="entry name" value="DDE_Tnp_1"/>
    <property type="match status" value="1"/>
</dbReference>
<protein>
    <submittedName>
        <fullName evidence="4">Mobile element protein</fullName>
    </submittedName>
</protein>